<feature type="region of interest" description="Disordered" evidence="2">
    <location>
        <begin position="1"/>
        <end position="41"/>
    </location>
</feature>
<dbReference type="SMART" id="SM00225">
    <property type="entry name" value="BTB"/>
    <property type="match status" value="1"/>
</dbReference>
<evidence type="ECO:0000256" key="2">
    <source>
        <dbReference type="SAM" id="MobiDB-lite"/>
    </source>
</evidence>
<comment type="caution">
    <text evidence="4">The sequence shown here is derived from an EMBL/GenBank/DDBJ whole genome shotgun (WGS) entry which is preliminary data.</text>
</comment>
<protein>
    <submittedName>
        <fullName evidence="4">Putative germ cell-less protein-like 1</fullName>
    </submittedName>
</protein>
<dbReference type="PANTHER" id="PTHR23231">
    <property type="entry name" value="GERM CELL-LESS PROTEIN"/>
    <property type="match status" value="1"/>
</dbReference>
<dbReference type="SUPFAM" id="SSF54695">
    <property type="entry name" value="POZ domain"/>
    <property type="match status" value="1"/>
</dbReference>
<accession>A0A2G8KD78</accession>
<gene>
    <name evidence="4" type="ORF">BSL78_17212</name>
</gene>
<keyword evidence="5" id="KW-1185">Reference proteome</keyword>
<dbReference type="Pfam" id="PF00651">
    <property type="entry name" value="BTB"/>
    <property type="match status" value="1"/>
</dbReference>
<keyword evidence="1" id="KW-0217">Developmental protein</keyword>
<dbReference type="CDD" id="cd18305">
    <property type="entry name" value="BTB_POZ_GCL"/>
    <property type="match status" value="1"/>
</dbReference>
<dbReference type="EMBL" id="MRZV01000675">
    <property type="protein sequence ID" value="PIK45933.1"/>
    <property type="molecule type" value="Genomic_DNA"/>
</dbReference>
<proteinExistence type="predicted"/>
<evidence type="ECO:0000259" key="3">
    <source>
        <dbReference type="PROSITE" id="PS50097"/>
    </source>
</evidence>
<evidence type="ECO:0000313" key="4">
    <source>
        <dbReference type="EMBL" id="PIK45933.1"/>
    </source>
</evidence>
<dbReference type="SMR" id="A0A2G8KD78"/>
<evidence type="ECO:0000256" key="1">
    <source>
        <dbReference type="ARBA" id="ARBA00022473"/>
    </source>
</evidence>
<dbReference type="AlphaFoldDB" id="A0A2G8KD78"/>
<name>A0A2G8KD78_STIJA</name>
<dbReference type="InterPro" id="IPR000210">
    <property type="entry name" value="BTB/POZ_dom"/>
</dbReference>
<dbReference type="PROSITE" id="PS50097">
    <property type="entry name" value="BTB"/>
    <property type="match status" value="1"/>
</dbReference>
<dbReference type="InterPro" id="IPR043380">
    <property type="entry name" value="Gcl-like"/>
</dbReference>
<dbReference type="Proteomes" id="UP000230750">
    <property type="component" value="Unassembled WGS sequence"/>
</dbReference>
<dbReference type="Gene3D" id="3.30.710.10">
    <property type="entry name" value="Potassium Channel Kv1.1, Chain A"/>
    <property type="match status" value="1"/>
</dbReference>
<dbReference type="GO" id="GO:0007281">
    <property type="term" value="P:germ cell development"/>
    <property type="evidence" value="ECO:0007669"/>
    <property type="project" value="InterPro"/>
</dbReference>
<dbReference type="OrthoDB" id="6359943at2759"/>
<sequence>MGNIPARFRGEVLSEGVKGQKRSLGDDSEDDEDTKHMNSPQRKKLKCTAKYIYDTLFVNGENSDITIKALDKDWPLHKIYLCQSSYFASMFSGSWKESTLKEITVDIPDQNIDENALKVALGSLYRDDVLIEPARVVSVLAAASLVQLDGLIQQCADVMSENISPKTIGAYHSAASSYGLQTVETSCVQWLERNLMFVQNRELLLELSLDLFKKVMSSPHLFVLQVEMDVYSLTKKYCFLKVNPSWHKDPKVLGKNVDSFYQKFETGEFLSSEKGQQFEPLFRALRFEYIINDHAACKQLQKDNIIPEDWLLPIFKQQWLRMLRVEQAKDSGPKEDLVPAEQFEIHSQRCGRMITKEGEYCWRWTGFNYGVDLLITYANKLLVIKRNNTTHPVSSSISMQSHRSIMIRIHVVSYNPQGGILYEEKSNIETYSLNKDEERVLIGLSRQVKYPFQIGVNVLAVTPFLLNESATEERDRQENVENS</sequence>
<dbReference type="PANTHER" id="PTHR23231:SF17">
    <property type="entry name" value="BTB DOMAIN-CONTAINING PROTEIN"/>
    <property type="match status" value="1"/>
</dbReference>
<reference evidence="4 5" key="1">
    <citation type="journal article" date="2017" name="PLoS Biol.">
        <title>The sea cucumber genome provides insights into morphological evolution and visceral regeneration.</title>
        <authorList>
            <person name="Zhang X."/>
            <person name="Sun L."/>
            <person name="Yuan J."/>
            <person name="Sun Y."/>
            <person name="Gao Y."/>
            <person name="Zhang L."/>
            <person name="Li S."/>
            <person name="Dai H."/>
            <person name="Hamel J.F."/>
            <person name="Liu C."/>
            <person name="Yu Y."/>
            <person name="Liu S."/>
            <person name="Lin W."/>
            <person name="Guo K."/>
            <person name="Jin S."/>
            <person name="Xu P."/>
            <person name="Storey K.B."/>
            <person name="Huan P."/>
            <person name="Zhang T."/>
            <person name="Zhou Y."/>
            <person name="Zhang J."/>
            <person name="Lin C."/>
            <person name="Li X."/>
            <person name="Xing L."/>
            <person name="Huo D."/>
            <person name="Sun M."/>
            <person name="Wang L."/>
            <person name="Mercier A."/>
            <person name="Li F."/>
            <person name="Yang H."/>
            <person name="Xiang J."/>
        </authorList>
    </citation>
    <scope>NUCLEOTIDE SEQUENCE [LARGE SCALE GENOMIC DNA]</scope>
    <source>
        <strain evidence="4">Shaxun</strain>
        <tissue evidence="4">Muscle</tissue>
    </source>
</reference>
<organism evidence="4 5">
    <name type="scientific">Stichopus japonicus</name>
    <name type="common">Sea cucumber</name>
    <dbReference type="NCBI Taxonomy" id="307972"/>
    <lineage>
        <taxon>Eukaryota</taxon>
        <taxon>Metazoa</taxon>
        <taxon>Echinodermata</taxon>
        <taxon>Eleutherozoa</taxon>
        <taxon>Echinozoa</taxon>
        <taxon>Holothuroidea</taxon>
        <taxon>Aspidochirotacea</taxon>
        <taxon>Aspidochirotida</taxon>
        <taxon>Stichopodidae</taxon>
        <taxon>Apostichopus</taxon>
    </lineage>
</organism>
<feature type="domain" description="BTB" evidence="3">
    <location>
        <begin position="63"/>
        <end position="133"/>
    </location>
</feature>
<evidence type="ECO:0000313" key="5">
    <source>
        <dbReference type="Proteomes" id="UP000230750"/>
    </source>
</evidence>
<dbReference type="InterPro" id="IPR011333">
    <property type="entry name" value="SKP1/BTB/POZ_sf"/>
</dbReference>